<evidence type="ECO:0000256" key="2">
    <source>
        <dbReference type="ARBA" id="ARBA00023015"/>
    </source>
</evidence>
<dbReference type="InterPro" id="IPR036390">
    <property type="entry name" value="WH_DNA-bd_sf"/>
</dbReference>
<reference evidence="6 7" key="2">
    <citation type="submission" date="2018-08" db="EMBL/GenBank/DDBJ databases">
        <title>Acetobacter oryzifermentans sp. nov., isolated from Korea traditional vinegar and reclassification of Acetobacter pasteurianus subsp. ascendens (Henneberg 1898) as Acetobacter ascendens comb. nov.</title>
        <authorList>
            <person name="Cho G.Y."/>
            <person name="Lee S.H."/>
        </authorList>
    </citation>
    <scope>NUCLEOTIDE SEQUENCE [LARGE SCALE GENOMIC DNA]</scope>
    <source>
        <strain evidence="6 7">SH</strain>
    </source>
</reference>
<dbReference type="GO" id="GO:0003677">
    <property type="term" value="F:DNA binding"/>
    <property type="evidence" value="ECO:0007669"/>
    <property type="project" value="UniProtKB-KW"/>
</dbReference>
<evidence type="ECO:0000259" key="5">
    <source>
        <dbReference type="PROSITE" id="PS50931"/>
    </source>
</evidence>
<dbReference type="Proteomes" id="UP000256572">
    <property type="component" value="Chromosome"/>
</dbReference>
<dbReference type="InterPro" id="IPR036388">
    <property type="entry name" value="WH-like_DNA-bd_sf"/>
</dbReference>
<evidence type="ECO:0000256" key="3">
    <source>
        <dbReference type="ARBA" id="ARBA00023125"/>
    </source>
</evidence>
<dbReference type="InterPro" id="IPR050950">
    <property type="entry name" value="HTH-type_LysR_regulators"/>
</dbReference>
<dbReference type="GO" id="GO:0005829">
    <property type="term" value="C:cytosol"/>
    <property type="evidence" value="ECO:0007669"/>
    <property type="project" value="TreeGrafter"/>
</dbReference>
<dbReference type="Pfam" id="PF03466">
    <property type="entry name" value="LysR_substrate"/>
    <property type="match status" value="1"/>
</dbReference>
<dbReference type="CDD" id="cd05466">
    <property type="entry name" value="PBP2_LTTR_substrate"/>
    <property type="match status" value="1"/>
</dbReference>
<gene>
    <name evidence="6" type="ORF">CJF59_06820</name>
</gene>
<dbReference type="SUPFAM" id="SSF46785">
    <property type="entry name" value="Winged helix' DNA-binding domain"/>
    <property type="match status" value="1"/>
</dbReference>
<dbReference type="Gene3D" id="3.40.190.290">
    <property type="match status" value="1"/>
</dbReference>
<dbReference type="PANTHER" id="PTHR30419:SF8">
    <property type="entry name" value="NITROGEN ASSIMILATION TRANSCRIPTIONAL ACTIVATOR-RELATED"/>
    <property type="match status" value="1"/>
</dbReference>
<evidence type="ECO:0000256" key="1">
    <source>
        <dbReference type="ARBA" id="ARBA00009437"/>
    </source>
</evidence>
<dbReference type="RefSeq" id="WP_089179066.1">
    <property type="nucleotide sequence ID" value="NZ_CP023189.1"/>
</dbReference>
<keyword evidence="3" id="KW-0238">DNA-binding</keyword>
<feature type="domain" description="HTH lysR-type" evidence="5">
    <location>
        <begin position="14"/>
        <end position="71"/>
    </location>
</feature>
<dbReference type="SUPFAM" id="SSF53850">
    <property type="entry name" value="Periplasmic binding protein-like II"/>
    <property type="match status" value="1"/>
</dbReference>
<keyword evidence="2" id="KW-0805">Transcription regulation</keyword>
<reference evidence="6 7" key="1">
    <citation type="submission" date="2017-09" db="EMBL/GenBank/DDBJ databases">
        <authorList>
            <person name="Kim K.H."/>
            <person name="Chun B.H."/>
            <person name="Han G.S."/>
            <person name="Hyun S.G."/>
            <person name="Jeon C.O."/>
        </authorList>
    </citation>
    <scope>NUCLEOTIDE SEQUENCE [LARGE SCALE GENOMIC DNA]</scope>
    <source>
        <strain evidence="6 7">SH</strain>
    </source>
</reference>
<comment type="similarity">
    <text evidence="1">Belongs to the LysR transcriptional regulatory family.</text>
</comment>
<evidence type="ECO:0000313" key="7">
    <source>
        <dbReference type="Proteomes" id="UP000256572"/>
    </source>
</evidence>
<proteinExistence type="inferred from homology"/>
<accession>A0AAN1PHI4</accession>
<dbReference type="PANTHER" id="PTHR30419">
    <property type="entry name" value="HTH-TYPE TRANSCRIPTIONAL REGULATOR YBHD"/>
    <property type="match status" value="1"/>
</dbReference>
<dbReference type="Gene3D" id="1.10.10.10">
    <property type="entry name" value="Winged helix-like DNA-binding domain superfamily/Winged helix DNA-binding domain"/>
    <property type="match status" value="1"/>
</dbReference>
<dbReference type="PROSITE" id="PS50931">
    <property type="entry name" value="HTH_LYSR"/>
    <property type="match status" value="1"/>
</dbReference>
<dbReference type="AlphaFoldDB" id="A0AAN1PHI4"/>
<sequence>MTIPSMPNDFRNNIKLRYFRIIAILAATQSIRLTAEHLNVTPAAVSKACLELENIIGIKIFIRKNGCFIPNSVCKHFIETGQRIDFELKNLLSNISFHKENIIGDIKIGFQAVMLQNPILINVSKIKKAHPSINLTLEYASRPYLLSRLKNNVYDFIFANVSDIQSDKKLKIQVLGREQYVVINNEKIYSIPDVLENWSEFSKKIWIIPVPGMAMRDRFDFILKAKNLSLPEQRIEINSSVGSENLVNLVNAFTLVPVSLLKERGLYPDVPLKFLPEMELDVGAICLRETKMTIPTQYVWDFMINNMKNI</sequence>
<keyword evidence="4" id="KW-0804">Transcription</keyword>
<dbReference type="EMBL" id="CP023189">
    <property type="protein sequence ID" value="AXN00275.1"/>
    <property type="molecule type" value="Genomic_DNA"/>
</dbReference>
<evidence type="ECO:0000256" key="4">
    <source>
        <dbReference type="ARBA" id="ARBA00023163"/>
    </source>
</evidence>
<dbReference type="InterPro" id="IPR000847">
    <property type="entry name" value="LysR_HTH_N"/>
</dbReference>
<dbReference type="Pfam" id="PF00126">
    <property type="entry name" value="HTH_1"/>
    <property type="match status" value="1"/>
</dbReference>
<name>A0AAN1PHI4_9PROT</name>
<evidence type="ECO:0000313" key="6">
    <source>
        <dbReference type="EMBL" id="AXN00275.1"/>
    </source>
</evidence>
<dbReference type="InterPro" id="IPR005119">
    <property type="entry name" value="LysR_subst-bd"/>
</dbReference>
<dbReference type="GO" id="GO:0003700">
    <property type="term" value="F:DNA-binding transcription factor activity"/>
    <property type="evidence" value="ECO:0007669"/>
    <property type="project" value="InterPro"/>
</dbReference>
<organism evidence="6 7">
    <name type="scientific">Acetobacter pomorum</name>
    <dbReference type="NCBI Taxonomy" id="65959"/>
    <lineage>
        <taxon>Bacteria</taxon>
        <taxon>Pseudomonadati</taxon>
        <taxon>Pseudomonadota</taxon>
        <taxon>Alphaproteobacteria</taxon>
        <taxon>Acetobacterales</taxon>
        <taxon>Acetobacteraceae</taxon>
        <taxon>Acetobacter</taxon>
    </lineage>
</organism>
<protein>
    <submittedName>
        <fullName evidence="6">LysR family transcriptional regulator</fullName>
    </submittedName>
</protein>